<feature type="chain" id="PRO_5036722598" description="Alpha-L-rhamnosidase six-hairpin glycosidase domain-containing protein" evidence="2">
    <location>
        <begin position="22"/>
        <end position="1156"/>
    </location>
</feature>
<evidence type="ECO:0000256" key="1">
    <source>
        <dbReference type="SAM" id="MobiDB-lite"/>
    </source>
</evidence>
<dbReference type="AlphaFoldDB" id="A0A934VUJ5"/>
<evidence type="ECO:0000313" key="3">
    <source>
        <dbReference type="EMBL" id="MBK1880808.1"/>
    </source>
</evidence>
<dbReference type="InterPro" id="IPR012341">
    <property type="entry name" value="6hp_glycosidase-like_sf"/>
</dbReference>
<evidence type="ECO:0000313" key="4">
    <source>
        <dbReference type="Proteomes" id="UP000603141"/>
    </source>
</evidence>
<protein>
    <recommendedName>
        <fullName evidence="5">Alpha-L-rhamnosidase six-hairpin glycosidase domain-containing protein</fullName>
    </recommendedName>
</protein>
<proteinExistence type="predicted"/>
<dbReference type="PANTHER" id="PTHR34987:SF6">
    <property type="entry name" value="ALPHA-L-RHAMNOSIDASE SIX-HAIRPIN GLYCOSIDASE DOMAIN-CONTAINING PROTEIN"/>
    <property type="match status" value="1"/>
</dbReference>
<dbReference type="Proteomes" id="UP000603141">
    <property type="component" value="Unassembled WGS sequence"/>
</dbReference>
<sequence>MKFRTISALLSLFLPPGLACADVLLKDDFSAYGVNSTDLNLNLPAADGSDYPTTLVRQSGSIGTYGYQKQGGTSNSQLGNGATYAGQADAPGNADYLLMAYSSTVSSRLPVDDALVDGKPLTISFDFGTELPPNYTDDSWWAAFRLGDLGNSYPVLGGDAGFAFLYRINKGVQVFTTGSGGVEFPAVTSNHFTMVFTDDLGTGSAFSGNGSKVALYCGTTLLGRFNTGQLSREFLNFGVQNAFASVDNLTIETGVPSFVSDGFRITDTSFDFATGKLDLRWTSEAGKIYKVFHSVGLGDEWEPVSGEIPAQGTSTATTIDFQKTDKDFFRAEEVEPAPLEFDGNQVVQDEVGKTVTMADANGDLQIRLSYAGRSMLDRVQVNGRQVIAPTTGVCTGILADGVWATSRDQAGDQTVTVDGNDVRIDHIEFASGGVSVRESWQFHVGESGIDWEISREYLTGGTLQDTYFPGWDFTSTSAWTGGILDTGGVAWMRYLGSGASYGAHSASTVFWKGDDCLKVSTTPLSGTYQASRFSNQPAGGAFTYAQSVSSSPIATNHNLRRSIQGMDLWAPFEVSPGTVAVKIHLEAPSGAAERYRGNFQGIDGEAVGELMDTIGRYGVIDRQIMGGNGWLTGFVCVHEPFHAEMGIAVADENYTANMATTLDARRDQALQASGRMLPRFCHDTGDYMVPGTYNPQTGFYEVGWGYLLDSQPDYPINVAEEFDLTGDIEWLRSHKESCELSLKWIMDRDQDGDGLVEMMTDSQEEGKSSDWIDIVYASGENALVNAAVYEALVLWTEREEILGDAEQAAAYRAAAEKLKAAYIKPTSEGGFWDPDNGWFVYWRNTDGSIHGNNLVTPVNFCAVAYGLCTDEQRSQLLDTIETKTRAENLFHWPLCFLPYEQGEGRDNVFPTYENGDIFLSWGGMAMRAYASYDPQIAVAYVNRVLARYQEDGLSYQRYLRNSQAGAGDDILAGNCMTIVGLYRNIYGVRPQWDRMMLDPHLTPELAGTNLSYPLRGQTYELTLGEQISTIAVDGFAATGATPFAVNAKADQVAWYHGNQDVAALVIDRDGSDSVELEIQQWPTGEAGLRSWTERHSAAESTATQHTLRGLMPNTAYLLKIDGGESTTLQSSEDGELEFELSPNSAAARQIELQEAP</sequence>
<reference evidence="3" key="1">
    <citation type="submission" date="2021-01" db="EMBL/GenBank/DDBJ databases">
        <title>Modified the classification status of verrucomicrobia.</title>
        <authorList>
            <person name="Feng X."/>
        </authorList>
    </citation>
    <scope>NUCLEOTIDE SEQUENCE</scope>
    <source>
        <strain evidence="3">KCTC 22041</strain>
    </source>
</reference>
<organism evidence="3 4">
    <name type="scientific">Luteolibacter pohnpeiensis</name>
    <dbReference type="NCBI Taxonomy" id="454153"/>
    <lineage>
        <taxon>Bacteria</taxon>
        <taxon>Pseudomonadati</taxon>
        <taxon>Verrucomicrobiota</taxon>
        <taxon>Verrucomicrobiia</taxon>
        <taxon>Verrucomicrobiales</taxon>
        <taxon>Verrucomicrobiaceae</taxon>
        <taxon>Luteolibacter</taxon>
    </lineage>
</organism>
<dbReference type="EMBL" id="JAENIJ010000001">
    <property type="protein sequence ID" value="MBK1880808.1"/>
    <property type="molecule type" value="Genomic_DNA"/>
</dbReference>
<name>A0A934VUJ5_9BACT</name>
<evidence type="ECO:0000256" key="2">
    <source>
        <dbReference type="SAM" id="SignalP"/>
    </source>
</evidence>
<keyword evidence="2" id="KW-0732">Signal</keyword>
<dbReference type="GO" id="GO:0005975">
    <property type="term" value="P:carbohydrate metabolic process"/>
    <property type="evidence" value="ECO:0007669"/>
    <property type="project" value="InterPro"/>
</dbReference>
<gene>
    <name evidence="3" type="ORF">JIN85_00190</name>
</gene>
<dbReference type="PANTHER" id="PTHR34987">
    <property type="entry name" value="C, PUTATIVE (AFU_ORTHOLOGUE AFUA_3G02880)-RELATED"/>
    <property type="match status" value="1"/>
</dbReference>
<dbReference type="SUPFAM" id="SSF48208">
    <property type="entry name" value="Six-hairpin glycosidases"/>
    <property type="match status" value="1"/>
</dbReference>
<dbReference type="InterPro" id="IPR008928">
    <property type="entry name" value="6-hairpin_glycosidase_sf"/>
</dbReference>
<feature type="signal peptide" evidence="2">
    <location>
        <begin position="1"/>
        <end position="21"/>
    </location>
</feature>
<dbReference type="Gene3D" id="1.50.10.10">
    <property type="match status" value="1"/>
</dbReference>
<comment type="caution">
    <text evidence="3">The sequence shown here is derived from an EMBL/GenBank/DDBJ whole genome shotgun (WGS) entry which is preliminary data.</text>
</comment>
<evidence type="ECO:0008006" key="5">
    <source>
        <dbReference type="Google" id="ProtNLM"/>
    </source>
</evidence>
<accession>A0A934VUJ5</accession>
<keyword evidence="4" id="KW-1185">Reference proteome</keyword>
<feature type="region of interest" description="Disordered" evidence="1">
    <location>
        <begin position="1126"/>
        <end position="1145"/>
    </location>
</feature>
<dbReference type="RefSeq" id="WP_200266383.1">
    <property type="nucleotide sequence ID" value="NZ_JAENIJ010000001.1"/>
</dbReference>